<evidence type="ECO:0000313" key="9">
    <source>
        <dbReference type="EMBL" id="PVZ63872.1"/>
    </source>
</evidence>
<dbReference type="PRINTS" id="PR00368">
    <property type="entry name" value="FADPNR"/>
</dbReference>
<feature type="domain" description="FAD/NAD(P)-binding" evidence="8">
    <location>
        <begin position="7"/>
        <end position="330"/>
    </location>
</feature>
<dbReference type="Pfam" id="PF07992">
    <property type="entry name" value="Pyr_redox_2"/>
    <property type="match status" value="1"/>
</dbReference>
<feature type="binding site" evidence="5">
    <location>
        <position position="52"/>
    </location>
    <ligand>
        <name>FAD</name>
        <dbReference type="ChEBI" id="CHEBI:57692"/>
    </ligand>
</feature>
<accession>A0A2V1GNY0</accession>
<protein>
    <submittedName>
        <fullName evidence="9">Dihydrolipoyl dehydrogenase</fullName>
    </submittedName>
</protein>
<dbReference type="Gene3D" id="3.30.390.30">
    <property type="match status" value="1"/>
</dbReference>
<keyword evidence="3 5" id="KW-0274">FAD</keyword>
<dbReference type="RefSeq" id="WP_116689026.1">
    <property type="nucleotide sequence ID" value="NZ_CAWNYD010000014.1"/>
</dbReference>
<dbReference type="GO" id="GO:0003955">
    <property type="term" value="F:NAD(P)H dehydrogenase (quinone) activity"/>
    <property type="evidence" value="ECO:0007669"/>
    <property type="project" value="TreeGrafter"/>
</dbReference>
<evidence type="ECO:0000256" key="3">
    <source>
        <dbReference type="ARBA" id="ARBA00022827"/>
    </source>
</evidence>
<dbReference type="SUPFAM" id="SSF55424">
    <property type="entry name" value="FAD/NAD-linked reductases, dimerisation (C-terminal) domain"/>
    <property type="match status" value="1"/>
</dbReference>
<feature type="binding site" evidence="5">
    <location>
        <position position="315"/>
    </location>
    <ligand>
        <name>FAD</name>
        <dbReference type="ChEBI" id="CHEBI:57692"/>
    </ligand>
</feature>
<organism evidence="9 10">
    <name type="scientific">Pelagibaculum spongiae</name>
    <dbReference type="NCBI Taxonomy" id="2080658"/>
    <lineage>
        <taxon>Bacteria</taxon>
        <taxon>Pseudomonadati</taxon>
        <taxon>Pseudomonadota</taxon>
        <taxon>Gammaproteobacteria</taxon>
        <taxon>Oceanospirillales</taxon>
        <taxon>Pelagibaculum</taxon>
    </lineage>
</organism>
<feature type="binding site" evidence="5">
    <location>
        <position position="268"/>
    </location>
    <ligand>
        <name>NAD(+)</name>
        <dbReference type="ChEBI" id="CHEBI:57540"/>
    </ligand>
</feature>
<dbReference type="PRINTS" id="PR00411">
    <property type="entry name" value="PNDRDTASEI"/>
</dbReference>
<dbReference type="PANTHER" id="PTHR43014:SF4">
    <property type="entry name" value="PYRIDINE NUCLEOTIDE-DISULFIDE OXIDOREDUCTASE RCLA-RELATED"/>
    <property type="match status" value="1"/>
</dbReference>
<dbReference type="GO" id="GO:0050660">
    <property type="term" value="F:flavin adenine dinucleotide binding"/>
    <property type="evidence" value="ECO:0007669"/>
    <property type="project" value="TreeGrafter"/>
</dbReference>
<evidence type="ECO:0000256" key="5">
    <source>
        <dbReference type="PIRSR" id="PIRSR000350-3"/>
    </source>
</evidence>
<dbReference type="AlphaFoldDB" id="A0A2V1GNY0"/>
<evidence type="ECO:0000259" key="7">
    <source>
        <dbReference type="Pfam" id="PF02852"/>
    </source>
</evidence>
<evidence type="ECO:0000313" key="10">
    <source>
        <dbReference type="Proteomes" id="UP000244906"/>
    </source>
</evidence>
<feature type="binding site" evidence="5">
    <location>
        <begin position="179"/>
        <end position="186"/>
    </location>
    <ligand>
        <name>NAD(+)</name>
        <dbReference type="ChEBI" id="CHEBI:57540"/>
    </ligand>
</feature>
<evidence type="ECO:0000256" key="1">
    <source>
        <dbReference type="ARBA" id="ARBA00007532"/>
    </source>
</evidence>
<keyword evidence="5" id="KW-0520">NAD</keyword>
<dbReference type="Gene3D" id="3.50.50.60">
    <property type="entry name" value="FAD/NAD(P)-binding domain"/>
    <property type="match status" value="2"/>
</dbReference>
<comment type="cofactor">
    <cofactor evidence="5">
        <name>FAD</name>
        <dbReference type="ChEBI" id="CHEBI:57692"/>
    </cofactor>
    <text evidence="5">Binds 1 FAD per subunit.</text>
</comment>
<dbReference type="Proteomes" id="UP000244906">
    <property type="component" value="Unassembled WGS sequence"/>
</dbReference>
<dbReference type="NCBIfam" id="NF004939">
    <property type="entry name" value="PRK06292.1-1"/>
    <property type="match status" value="1"/>
</dbReference>
<comment type="similarity">
    <text evidence="1">Belongs to the class-I pyridine nucleotide-disulfide oxidoreductase family.</text>
</comment>
<feature type="binding site" evidence="5">
    <location>
        <begin position="142"/>
        <end position="144"/>
    </location>
    <ligand>
        <name>FAD</name>
        <dbReference type="ChEBI" id="CHEBI:57692"/>
    </ligand>
</feature>
<dbReference type="InterPro" id="IPR001100">
    <property type="entry name" value="Pyr_nuc-diS_OxRdtase"/>
</dbReference>
<dbReference type="SUPFAM" id="SSF51905">
    <property type="entry name" value="FAD/NAD(P)-binding domain"/>
    <property type="match status" value="1"/>
</dbReference>
<reference evidence="9 10" key="1">
    <citation type="submission" date="2018-04" db="EMBL/GenBank/DDBJ databases">
        <title>Thalassorhabdus spongiae gen. nov., sp. nov., isolated from a marine sponge in South-West Iceland.</title>
        <authorList>
            <person name="Knobloch S."/>
            <person name="Daussin A."/>
            <person name="Johannsson R."/>
            <person name="Marteinsson V.T."/>
        </authorList>
    </citation>
    <scope>NUCLEOTIDE SEQUENCE [LARGE SCALE GENOMIC DNA]</scope>
    <source>
        <strain evidence="9 10">Hp12</strain>
    </source>
</reference>
<gene>
    <name evidence="9" type="ORF">DC094_20300</name>
</gene>
<dbReference type="PIRSF" id="PIRSF000350">
    <property type="entry name" value="Mercury_reductase_MerA"/>
    <property type="match status" value="1"/>
</dbReference>
<sequence>MQLLKTDVAIIGGGTAGLGAFRAARAHTNNVLLIEGGPYGTTCARVGCMPSKLLIAAAEAAHHSQNTAPFGVHIDGQVRVNGREVMDRVKRERDRFVGFVLEGVDEIPAENKISGYAKFIDEHTLQVDDHTQITAERFVIATGSSPVWPGFFNQAQDRLIINDDVFDWDDLPESVAVFGPGVIGLELGQALHRLGVRIRLFGIGGQIGPVSDPVILDQADKIFRDEFAIDPDAKVTGIERVDNGVKISFEEHGETKSEVFDYLLAATGRKANVDKLGLENTSLVLNPQGVPNFSQWTLQTETNEPAASHIFIAGDVNNYIPLLHEAADEGRIAGDNAGRYPDIRNGKRRTPLSVVFSDPQIGMAGETYRQLEQRLGTCGCFEVGEVDMTGQGRSRVMLKNKGKIRVYGENGTGKLLGAEMIGPAAEHLVHLLAWTIQQGLTITEILEMPFYHPVIEEGLRTALRDLNARLKLGPEAVKHCLDCGPGA</sequence>
<feature type="disulfide bond" description="Redox-active" evidence="6">
    <location>
        <begin position="43"/>
        <end position="48"/>
    </location>
</feature>
<keyword evidence="5" id="KW-0547">Nucleotide-binding</keyword>
<evidence type="ECO:0000256" key="2">
    <source>
        <dbReference type="ARBA" id="ARBA00022630"/>
    </source>
</evidence>
<dbReference type="PANTHER" id="PTHR43014">
    <property type="entry name" value="MERCURIC REDUCTASE"/>
    <property type="match status" value="1"/>
</dbReference>
<dbReference type="InterPro" id="IPR036324">
    <property type="entry name" value="Mn/Fe_SOD_N_sf"/>
</dbReference>
<name>A0A2V1GNY0_9GAMM</name>
<dbReference type="InterPro" id="IPR004099">
    <property type="entry name" value="Pyr_nucl-diS_OxRdtase_dimer"/>
</dbReference>
<evidence type="ECO:0000256" key="4">
    <source>
        <dbReference type="PIRSR" id="PIRSR000350-2"/>
    </source>
</evidence>
<dbReference type="EMBL" id="QDDL01000014">
    <property type="protein sequence ID" value="PVZ63872.1"/>
    <property type="molecule type" value="Genomic_DNA"/>
</dbReference>
<dbReference type="OrthoDB" id="9800167at2"/>
<dbReference type="InterPro" id="IPR023753">
    <property type="entry name" value="FAD/NAD-binding_dom"/>
</dbReference>
<dbReference type="Gene3D" id="1.10.287.990">
    <property type="entry name" value="Fe,Mn superoxide dismutase (SOD) domain"/>
    <property type="match status" value="1"/>
</dbReference>
<evidence type="ECO:0000256" key="6">
    <source>
        <dbReference type="PIRSR" id="PIRSR000350-4"/>
    </source>
</evidence>
<dbReference type="InterPro" id="IPR016156">
    <property type="entry name" value="FAD/NAD-linked_Rdtase_dimer_sf"/>
</dbReference>
<feature type="domain" description="Pyridine nucleotide-disulphide oxidoreductase dimerisation" evidence="7">
    <location>
        <begin position="353"/>
        <end position="462"/>
    </location>
</feature>
<feature type="active site" description="Proton acceptor" evidence="4">
    <location>
        <position position="452"/>
    </location>
</feature>
<proteinExistence type="inferred from homology"/>
<keyword evidence="10" id="KW-1185">Reference proteome</keyword>
<dbReference type="Pfam" id="PF02852">
    <property type="entry name" value="Pyr_redox_dim"/>
    <property type="match status" value="1"/>
</dbReference>
<keyword evidence="2" id="KW-0285">Flavoprotein</keyword>
<dbReference type="InterPro" id="IPR036188">
    <property type="entry name" value="FAD/NAD-bd_sf"/>
</dbReference>
<comment type="caution">
    <text evidence="9">The sequence shown here is derived from an EMBL/GenBank/DDBJ whole genome shotgun (WGS) entry which is preliminary data.</text>
</comment>
<evidence type="ECO:0000259" key="8">
    <source>
        <dbReference type="Pfam" id="PF07992"/>
    </source>
</evidence>